<evidence type="ECO:0000256" key="1">
    <source>
        <dbReference type="ARBA" id="ARBA00001933"/>
    </source>
</evidence>
<dbReference type="STRING" id="885272.JonanDRAFT_1488"/>
<dbReference type="RefSeq" id="WP_008519648.1">
    <property type="nucleotide sequence ID" value="NZ_CM001376.1"/>
</dbReference>
<evidence type="ECO:0000313" key="6">
    <source>
        <dbReference type="Proteomes" id="UP000003806"/>
    </source>
</evidence>
<keyword evidence="3" id="KW-0456">Lyase</keyword>
<evidence type="ECO:0000256" key="3">
    <source>
        <dbReference type="ARBA" id="ARBA00023239"/>
    </source>
</evidence>
<dbReference type="Gene3D" id="3.40.50.1100">
    <property type="match status" value="2"/>
</dbReference>
<evidence type="ECO:0000259" key="4">
    <source>
        <dbReference type="Pfam" id="PF00291"/>
    </source>
</evidence>
<dbReference type="GO" id="GO:0006567">
    <property type="term" value="P:L-threonine catabolic process"/>
    <property type="evidence" value="ECO:0007669"/>
    <property type="project" value="TreeGrafter"/>
</dbReference>
<dbReference type="Pfam" id="PF00291">
    <property type="entry name" value="PALP"/>
    <property type="match status" value="1"/>
</dbReference>
<comment type="cofactor">
    <cofactor evidence="1">
        <name>pyridoxal 5'-phosphate</name>
        <dbReference type="ChEBI" id="CHEBI:597326"/>
    </cofactor>
</comment>
<dbReference type="GO" id="GO:0006565">
    <property type="term" value="P:L-serine catabolic process"/>
    <property type="evidence" value="ECO:0007669"/>
    <property type="project" value="TreeGrafter"/>
</dbReference>
<reference evidence="5 6" key="1">
    <citation type="submission" date="2011-11" db="EMBL/GenBank/DDBJ databases">
        <title>The Noncontiguous Finished genome of Jonquetella anthropi DSM 22815.</title>
        <authorList>
            <consortium name="US DOE Joint Genome Institute (JGI-PGF)"/>
            <person name="Lucas S."/>
            <person name="Copeland A."/>
            <person name="Lapidus A."/>
            <person name="Glavina del Rio T."/>
            <person name="Dalin E."/>
            <person name="Tice H."/>
            <person name="Bruce D."/>
            <person name="Goodwin L."/>
            <person name="Pitluck S."/>
            <person name="Peters L."/>
            <person name="Mikhailova N."/>
            <person name="Held B."/>
            <person name="Kyrpides N."/>
            <person name="Mavromatis K."/>
            <person name="Ivanova N."/>
            <person name="Markowitz V."/>
            <person name="Cheng J.-F."/>
            <person name="Hugenholtz P."/>
            <person name="Woyke T."/>
            <person name="Wu D."/>
            <person name="Gronow S."/>
            <person name="Wellnitz S."/>
            <person name="Brambilla E."/>
            <person name="Klenk H.-P."/>
            <person name="Eisen J.A."/>
        </authorList>
    </citation>
    <scope>NUCLEOTIDE SEQUENCE [LARGE SCALE GENOMIC DNA]</scope>
    <source>
        <strain evidence="5 6">DSM 22815</strain>
    </source>
</reference>
<dbReference type="OrthoDB" id="9778118at2"/>
<dbReference type="InterPro" id="IPR036052">
    <property type="entry name" value="TrpB-like_PALP_sf"/>
</dbReference>
<evidence type="ECO:0000313" key="5">
    <source>
        <dbReference type="EMBL" id="EHM13850.1"/>
    </source>
</evidence>
<dbReference type="SUPFAM" id="SSF53686">
    <property type="entry name" value="Tryptophan synthase beta subunit-like PLP-dependent enzymes"/>
    <property type="match status" value="1"/>
</dbReference>
<proteinExistence type="predicted"/>
<keyword evidence="6" id="KW-1185">Reference proteome</keyword>
<protein>
    <submittedName>
        <fullName evidence="5">Threonine synthase</fullName>
    </submittedName>
</protein>
<dbReference type="InterPro" id="IPR050147">
    <property type="entry name" value="Ser/Thr_Dehydratase"/>
</dbReference>
<dbReference type="eggNOG" id="COG0498">
    <property type="taxonomic scope" value="Bacteria"/>
</dbReference>
<sequence length="380" mass="41164">MLVCARCGASFPDETNLWRCTCGGPFDYRFEQALSFDPEQLSRRHDGFWKYGRALGLRHPEKAARLGEGQTPLLPLEWDGRTVFWKLDFLLPTGSYKDRGTAVMAASLAETGRREIVEDSSGNAGSSLAAYCAASGITCHVFVPASTSEGKCLQIGSYGAHIHRVPGSREDTTAAAVAMGETHFYSSHNWNPWFALGVRTWALEAWEQMDFRAPDAVVVPAGQGSLVIGAFRAFQELAACGAISRMPRIYAVQAAECAPLAEAFDRGEDEPAAIEKGHTFAEGIASAEPVRGFQVIQAVRETGGRFVRVNNGQIAAGFKSLARRGLFVEPTSAVVAPALSELIKEGQILPNEITLTLLSGTGLKAVDHLAELEQIERKYL</sequence>
<accession>H0UJ23</accession>
<dbReference type="GO" id="GO:0004794">
    <property type="term" value="F:threonine deaminase activity"/>
    <property type="evidence" value="ECO:0007669"/>
    <property type="project" value="TreeGrafter"/>
</dbReference>
<dbReference type="PANTHER" id="PTHR48078:SF6">
    <property type="entry name" value="L-THREONINE DEHYDRATASE CATABOLIC TDCB"/>
    <property type="match status" value="1"/>
</dbReference>
<dbReference type="AlphaFoldDB" id="H0UJ23"/>
<keyword evidence="2" id="KW-0663">Pyridoxal phosphate</keyword>
<dbReference type="InterPro" id="IPR001926">
    <property type="entry name" value="TrpB-like_PALP"/>
</dbReference>
<dbReference type="HOGENOM" id="CLU_028142_4_0_0"/>
<evidence type="ECO:0000256" key="2">
    <source>
        <dbReference type="ARBA" id="ARBA00022898"/>
    </source>
</evidence>
<dbReference type="Proteomes" id="UP000003806">
    <property type="component" value="Chromosome"/>
</dbReference>
<gene>
    <name evidence="5" type="ORF">JonanDRAFT_1488</name>
</gene>
<dbReference type="GO" id="GO:0003941">
    <property type="term" value="F:L-serine ammonia-lyase activity"/>
    <property type="evidence" value="ECO:0007669"/>
    <property type="project" value="TreeGrafter"/>
</dbReference>
<dbReference type="CDD" id="cd01563">
    <property type="entry name" value="Thr-synth_1"/>
    <property type="match status" value="1"/>
</dbReference>
<dbReference type="GO" id="GO:0009097">
    <property type="term" value="P:isoleucine biosynthetic process"/>
    <property type="evidence" value="ECO:0007669"/>
    <property type="project" value="TreeGrafter"/>
</dbReference>
<organism evidence="5 6">
    <name type="scientific">Jonquetella anthropi DSM 22815</name>
    <dbReference type="NCBI Taxonomy" id="885272"/>
    <lineage>
        <taxon>Bacteria</taxon>
        <taxon>Thermotogati</taxon>
        <taxon>Synergistota</taxon>
        <taxon>Synergistia</taxon>
        <taxon>Synergistales</taxon>
        <taxon>Dethiosulfovibrionaceae</taxon>
        <taxon>Jonquetella</taxon>
    </lineage>
</organism>
<name>H0UJ23_9BACT</name>
<dbReference type="PANTHER" id="PTHR48078">
    <property type="entry name" value="THREONINE DEHYDRATASE, MITOCHONDRIAL-RELATED"/>
    <property type="match status" value="1"/>
</dbReference>
<dbReference type="EMBL" id="CM001376">
    <property type="protein sequence ID" value="EHM13850.1"/>
    <property type="molecule type" value="Genomic_DNA"/>
</dbReference>
<feature type="domain" description="Tryptophan synthase beta chain-like PALP" evidence="4">
    <location>
        <begin position="66"/>
        <end position="360"/>
    </location>
</feature>